<dbReference type="EMBL" id="ML735302">
    <property type="protein sequence ID" value="KAE8386922.1"/>
    <property type="molecule type" value="Genomic_DNA"/>
</dbReference>
<name>A0A5N7BYK0_PETAA</name>
<dbReference type="GO" id="GO:0003676">
    <property type="term" value="F:nucleic acid binding"/>
    <property type="evidence" value="ECO:0007669"/>
    <property type="project" value="InterPro"/>
</dbReference>
<feature type="region of interest" description="Disordered" evidence="1">
    <location>
        <begin position="1"/>
        <end position="20"/>
    </location>
</feature>
<proteinExistence type="predicted"/>
<dbReference type="AlphaFoldDB" id="A0A5N7BYK0"/>
<sequence length="291" mass="33190">MVIRSIPKRASRRGRPRKLDQETVEKMVQAIGKPNHCPQDGLAMDHFMPNVHPQTIRNHLINEGFCKSLGCSKMWLTIEARSARLAFANAAVQQGVKWHSVLFTAAIDCGLSANGTVKLLDRTRQFFCDQCQREKSNRSCHTLRFWIAVGYNQKKSLTFFRAEDDAIKTLLEVLKIDRPANPLLSNPDQCILLESDELPKEIPTERSTKSLQEMGFSVIQCPPCSFDMNLAQDVLLYIKKSVQKLNINSPDELMIQIKRAWEGVSSHKLNRMVDSVPSRVSRVIQREGRFR</sequence>
<organism evidence="2">
    <name type="scientific">Petromyces alliaceus</name>
    <name type="common">Aspergillus alliaceus</name>
    <dbReference type="NCBI Taxonomy" id="209559"/>
    <lineage>
        <taxon>Eukaryota</taxon>
        <taxon>Fungi</taxon>
        <taxon>Dikarya</taxon>
        <taxon>Ascomycota</taxon>
        <taxon>Pezizomycotina</taxon>
        <taxon>Eurotiomycetes</taxon>
        <taxon>Eurotiomycetidae</taxon>
        <taxon>Eurotiales</taxon>
        <taxon>Aspergillaceae</taxon>
        <taxon>Aspergillus</taxon>
        <taxon>Aspergillus subgen. Circumdati</taxon>
    </lineage>
</organism>
<evidence type="ECO:0008006" key="3">
    <source>
        <dbReference type="Google" id="ProtNLM"/>
    </source>
</evidence>
<evidence type="ECO:0000256" key="1">
    <source>
        <dbReference type="SAM" id="MobiDB-lite"/>
    </source>
</evidence>
<protein>
    <recommendedName>
        <fullName evidence="3">Tc1-like transposase DDE domain-containing protein</fullName>
    </recommendedName>
</protein>
<feature type="compositionally biased region" description="Basic residues" evidence="1">
    <location>
        <begin position="1"/>
        <end position="16"/>
    </location>
</feature>
<dbReference type="Proteomes" id="UP000326877">
    <property type="component" value="Unassembled WGS sequence"/>
</dbReference>
<reference evidence="2" key="1">
    <citation type="submission" date="2019-04" db="EMBL/GenBank/DDBJ databases">
        <title>Friends and foes A comparative genomics studyof 23 Aspergillus species from section Flavi.</title>
        <authorList>
            <consortium name="DOE Joint Genome Institute"/>
            <person name="Kjaerbolling I."/>
            <person name="Vesth T."/>
            <person name="Frisvad J.C."/>
            <person name="Nybo J.L."/>
            <person name="Theobald S."/>
            <person name="Kildgaard S."/>
            <person name="Isbrandt T."/>
            <person name="Kuo A."/>
            <person name="Sato A."/>
            <person name="Lyhne E.K."/>
            <person name="Kogle M.E."/>
            <person name="Wiebenga A."/>
            <person name="Kun R.S."/>
            <person name="Lubbers R.J."/>
            <person name="Makela M.R."/>
            <person name="Barry K."/>
            <person name="Chovatia M."/>
            <person name="Clum A."/>
            <person name="Daum C."/>
            <person name="Haridas S."/>
            <person name="He G."/>
            <person name="LaButti K."/>
            <person name="Lipzen A."/>
            <person name="Mondo S."/>
            <person name="Riley R."/>
            <person name="Salamov A."/>
            <person name="Simmons B.A."/>
            <person name="Magnuson J.K."/>
            <person name="Henrissat B."/>
            <person name="Mortensen U.H."/>
            <person name="Larsen T.O."/>
            <person name="Devries R.P."/>
            <person name="Grigoriev I.V."/>
            <person name="Machida M."/>
            <person name="Baker S.E."/>
            <person name="Andersen M.R."/>
        </authorList>
    </citation>
    <scope>NUCLEOTIDE SEQUENCE [LARGE SCALE GENOMIC DNA]</scope>
    <source>
        <strain evidence="2">IBT 14317</strain>
    </source>
</reference>
<dbReference type="OrthoDB" id="5410741at2759"/>
<evidence type="ECO:0000313" key="2">
    <source>
        <dbReference type="EMBL" id="KAE8386922.1"/>
    </source>
</evidence>
<gene>
    <name evidence="2" type="ORF">BDV23DRAFT_133287</name>
</gene>
<dbReference type="InterPro" id="IPR036397">
    <property type="entry name" value="RNaseH_sf"/>
</dbReference>
<dbReference type="Gene3D" id="3.30.420.10">
    <property type="entry name" value="Ribonuclease H-like superfamily/Ribonuclease H"/>
    <property type="match status" value="1"/>
</dbReference>
<accession>A0A5N7BYK0</accession>